<keyword evidence="4 7" id="KW-0378">Hydrolase</keyword>
<evidence type="ECO:0000256" key="3">
    <source>
        <dbReference type="ARBA" id="ARBA00022722"/>
    </source>
</evidence>
<protein>
    <recommendedName>
        <fullName evidence="6">Exodeoxyribonuclease VII small subunit</fullName>
        <ecNumber evidence="6">3.1.11.6</ecNumber>
    </recommendedName>
</protein>
<dbReference type="NCBIfam" id="TIGR01280">
    <property type="entry name" value="xseB"/>
    <property type="match status" value="1"/>
</dbReference>
<organism evidence="7 8">
    <name type="scientific">Flavobacterium caseinilyticum</name>
    <dbReference type="NCBI Taxonomy" id="2541732"/>
    <lineage>
        <taxon>Bacteria</taxon>
        <taxon>Pseudomonadati</taxon>
        <taxon>Bacteroidota</taxon>
        <taxon>Flavobacteriia</taxon>
        <taxon>Flavobacteriales</taxon>
        <taxon>Flavobacteriaceae</taxon>
        <taxon>Flavobacterium</taxon>
    </lineage>
</organism>
<dbReference type="GO" id="GO:0008855">
    <property type="term" value="F:exodeoxyribonuclease VII activity"/>
    <property type="evidence" value="ECO:0007669"/>
    <property type="project" value="UniProtKB-UniRule"/>
</dbReference>
<dbReference type="AlphaFoldDB" id="A0A4R5ASE4"/>
<dbReference type="OrthoDB" id="9813898at2"/>
<comment type="similarity">
    <text evidence="1">Belongs to the XseB family.</text>
</comment>
<dbReference type="GO" id="GO:0009318">
    <property type="term" value="C:exodeoxyribonuclease VII complex"/>
    <property type="evidence" value="ECO:0007669"/>
    <property type="project" value="UniProtKB-UniRule"/>
</dbReference>
<dbReference type="EC" id="3.1.11.6" evidence="6"/>
<evidence type="ECO:0000256" key="2">
    <source>
        <dbReference type="ARBA" id="ARBA00022490"/>
    </source>
</evidence>
<keyword evidence="2" id="KW-0963">Cytoplasm</keyword>
<evidence type="ECO:0000256" key="1">
    <source>
        <dbReference type="ARBA" id="ARBA00009998"/>
    </source>
</evidence>
<keyword evidence="3" id="KW-0540">Nuclease</keyword>
<sequence length="65" mass="7442">MEEELNYKNAFEELQGIVTEIEKGEISVDELSAKVKRATVLIKFCKLKLTTIEEDVNAILKELEN</sequence>
<dbReference type="Pfam" id="PF02609">
    <property type="entry name" value="Exonuc_VII_S"/>
    <property type="match status" value="1"/>
</dbReference>
<reference evidence="7 8" key="1">
    <citation type="submission" date="2019-03" db="EMBL/GenBank/DDBJ databases">
        <title>Flavobacterium AT-3-2 sp. nov., isolated from arctic soil.</title>
        <authorList>
            <person name="Chaudhary D.K."/>
        </authorList>
    </citation>
    <scope>NUCLEOTIDE SEQUENCE [LARGE SCALE GENOMIC DNA]</scope>
    <source>
        <strain evidence="7 8">AT-3-2</strain>
    </source>
</reference>
<comment type="caution">
    <text evidence="7">The sequence shown here is derived from an EMBL/GenBank/DDBJ whole genome shotgun (WGS) entry which is preliminary data.</text>
</comment>
<evidence type="ECO:0000256" key="5">
    <source>
        <dbReference type="ARBA" id="ARBA00022839"/>
    </source>
</evidence>
<keyword evidence="8" id="KW-1185">Reference proteome</keyword>
<gene>
    <name evidence="7" type="primary">xseB</name>
    <name evidence="7" type="ORF">E0F89_14005</name>
</gene>
<dbReference type="InterPro" id="IPR037004">
    <property type="entry name" value="Exonuc_VII_ssu_sf"/>
</dbReference>
<dbReference type="Proteomes" id="UP000295278">
    <property type="component" value="Unassembled WGS sequence"/>
</dbReference>
<evidence type="ECO:0000313" key="8">
    <source>
        <dbReference type="Proteomes" id="UP000295278"/>
    </source>
</evidence>
<name>A0A4R5ASE4_9FLAO</name>
<dbReference type="InterPro" id="IPR003761">
    <property type="entry name" value="Exonuc_VII_S"/>
</dbReference>
<keyword evidence="5" id="KW-0269">Exonuclease</keyword>
<dbReference type="Gene3D" id="1.10.287.1040">
    <property type="entry name" value="Exonuclease VII, small subunit"/>
    <property type="match status" value="1"/>
</dbReference>
<accession>A0A4R5ASE4</accession>
<dbReference type="RefSeq" id="WP_131910402.1">
    <property type="nucleotide sequence ID" value="NZ_SMFM01000008.1"/>
</dbReference>
<evidence type="ECO:0000256" key="6">
    <source>
        <dbReference type="NCBIfam" id="TIGR01280"/>
    </source>
</evidence>
<evidence type="ECO:0000313" key="7">
    <source>
        <dbReference type="EMBL" id="TDD74616.1"/>
    </source>
</evidence>
<proteinExistence type="inferred from homology"/>
<dbReference type="EMBL" id="SMFM01000008">
    <property type="protein sequence ID" value="TDD74616.1"/>
    <property type="molecule type" value="Genomic_DNA"/>
</dbReference>
<dbReference type="SUPFAM" id="SSF116842">
    <property type="entry name" value="XseB-like"/>
    <property type="match status" value="1"/>
</dbReference>
<evidence type="ECO:0000256" key="4">
    <source>
        <dbReference type="ARBA" id="ARBA00022801"/>
    </source>
</evidence>
<dbReference type="GO" id="GO:0006308">
    <property type="term" value="P:DNA catabolic process"/>
    <property type="evidence" value="ECO:0007669"/>
    <property type="project" value="UniProtKB-UniRule"/>
</dbReference>